<proteinExistence type="predicted"/>
<feature type="transmembrane region" description="Helical" evidence="1">
    <location>
        <begin position="6"/>
        <end position="24"/>
    </location>
</feature>
<evidence type="ECO:0000313" key="3">
    <source>
        <dbReference type="EMBL" id="THG90339.1"/>
    </source>
</evidence>
<dbReference type="InterPro" id="IPR025356">
    <property type="entry name" value="DUF4260"/>
</dbReference>
<evidence type="ECO:0000256" key="1">
    <source>
        <dbReference type="SAM" id="Phobius"/>
    </source>
</evidence>
<protein>
    <submittedName>
        <fullName evidence="2">Membrane protein</fullName>
    </submittedName>
</protein>
<keyword evidence="1" id="KW-0472">Membrane</keyword>
<dbReference type="EMBL" id="ALPT02000003">
    <property type="protein sequence ID" value="KGA98940.1"/>
    <property type="molecule type" value="Genomic_DNA"/>
</dbReference>
<dbReference type="EMBL" id="JALP01000162">
    <property type="protein sequence ID" value="THG90339.1"/>
    <property type="molecule type" value="Genomic_DNA"/>
</dbReference>
<evidence type="ECO:0000313" key="5">
    <source>
        <dbReference type="Proteomes" id="UP000297014"/>
    </source>
</evidence>
<evidence type="ECO:0000313" key="4">
    <source>
        <dbReference type="Proteomes" id="UP000002754"/>
    </source>
</evidence>
<keyword evidence="4" id="KW-1185">Reference proteome</keyword>
<keyword evidence="1" id="KW-0812">Transmembrane</keyword>
<organism evidence="2 4">
    <name type="scientific">Alkalihalobacillus alcalophilus ATCC 27647 = CGMCC 1.3604</name>
    <dbReference type="NCBI Taxonomy" id="1218173"/>
    <lineage>
        <taxon>Bacteria</taxon>
        <taxon>Bacillati</taxon>
        <taxon>Bacillota</taxon>
        <taxon>Bacilli</taxon>
        <taxon>Bacillales</taxon>
        <taxon>Bacillaceae</taxon>
        <taxon>Alkalihalobacillus</taxon>
    </lineage>
</organism>
<name>A0A094XJJ6_ALKAL</name>
<feature type="transmembrane region" description="Helical" evidence="1">
    <location>
        <begin position="63"/>
        <end position="89"/>
    </location>
</feature>
<dbReference type="RefSeq" id="WP_003321533.1">
    <property type="nucleotide sequence ID" value="NZ_ALPT02000003.1"/>
</dbReference>
<keyword evidence="1" id="KW-1133">Transmembrane helix</keyword>
<evidence type="ECO:0000313" key="2">
    <source>
        <dbReference type="EMBL" id="KGA98940.1"/>
    </source>
</evidence>
<dbReference type="Proteomes" id="UP000297014">
    <property type="component" value="Unassembled WGS sequence"/>
</dbReference>
<reference evidence="2 4" key="1">
    <citation type="journal article" date="2014" name="Genome Announc.">
        <title>Draft Genome Sequence of Bacillus alcalophilus AV1934, a Classic Alkaliphile Isolated from Human Feces in 1934.</title>
        <authorList>
            <person name="Attie O."/>
            <person name="Jayaprakash A."/>
            <person name="Shah H."/>
            <person name="Paulsen I.T."/>
            <person name="Morino M."/>
            <person name="Takahashi Y."/>
            <person name="Narumi I."/>
            <person name="Sachidanandam R."/>
            <person name="Satoh K."/>
            <person name="Ito M."/>
            <person name="Krulwich T.A."/>
        </authorList>
    </citation>
    <scope>NUCLEOTIDE SEQUENCE [LARGE SCALE GENOMIC DNA]</scope>
    <source>
        <strain evidence="2 4">AV1934</strain>
    </source>
</reference>
<accession>A0A094XJJ6</accession>
<dbReference type="AlphaFoldDB" id="A0A094XJJ6"/>
<reference evidence="3 5" key="2">
    <citation type="submission" date="2014-01" db="EMBL/GenBank/DDBJ databases">
        <title>Draft genome sequencing of Bacillus alcalophilus CGMCC 1.3604.</title>
        <authorList>
            <person name="Yang J."/>
            <person name="Diao L."/>
            <person name="Yang S."/>
        </authorList>
    </citation>
    <scope>NUCLEOTIDE SEQUENCE [LARGE SCALE GENOMIC DNA]</scope>
    <source>
        <strain evidence="3 5">CGMCC 1.3604</strain>
    </source>
</reference>
<comment type="caution">
    <text evidence="2">The sequence shown here is derived from an EMBL/GenBank/DDBJ whole genome shotgun (WGS) entry which is preliminary data.</text>
</comment>
<dbReference type="Proteomes" id="UP000002754">
    <property type="component" value="Unassembled WGS sequence"/>
</dbReference>
<dbReference type="OrthoDB" id="9813911at2"/>
<dbReference type="Pfam" id="PF14079">
    <property type="entry name" value="DUF4260"/>
    <property type="match status" value="1"/>
</dbReference>
<dbReference type="eggNOG" id="ENOG5032SZF">
    <property type="taxonomic scope" value="Bacteria"/>
</dbReference>
<sequence length="117" mass="13558">MSLQSLIRIEYAVAFLLCLFLYIYLDYSLFLFALFLLLPDVTMIGYFINNQFGARLYNVGHSFIIPMICIIFALSMGVSSLLMVALIWFAHICMDRALGFGLKYTEHFRETHIQKIV</sequence>
<gene>
    <name evidence="3" type="ORF">AJ85_11465</name>
    <name evidence="2" type="ORF">BALCAV_0201415</name>
</gene>